<dbReference type="EMBL" id="BAABAS010000015">
    <property type="protein sequence ID" value="GAA4235829.1"/>
    <property type="molecule type" value="Genomic_DNA"/>
</dbReference>
<dbReference type="Proteomes" id="UP001501710">
    <property type="component" value="Unassembled WGS sequence"/>
</dbReference>
<reference evidence="4" key="1">
    <citation type="journal article" date="2019" name="Int. J. Syst. Evol. Microbiol.">
        <title>The Global Catalogue of Microorganisms (GCM) 10K type strain sequencing project: providing services to taxonomists for standard genome sequencing and annotation.</title>
        <authorList>
            <consortium name="The Broad Institute Genomics Platform"/>
            <consortium name="The Broad Institute Genome Sequencing Center for Infectious Disease"/>
            <person name="Wu L."/>
            <person name="Ma J."/>
        </authorList>
    </citation>
    <scope>NUCLEOTIDE SEQUENCE [LARGE SCALE GENOMIC DNA]</scope>
    <source>
        <strain evidence="4">JCM 17440</strain>
    </source>
</reference>
<feature type="compositionally biased region" description="Low complexity" evidence="1">
    <location>
        <begin position="123"/>
        <end position="134"/>
    </location>
</feature>
<comment type="caution">
    <text evidence="3">The sequence shown here is derived from an EMBL/GenBank/DDBJ whole genome shotgun (WGS) entry which is preliminary data.</text>
</comment>
<gene>
    <name evidence="3" type="ORF">GCM10022254_43980</name>
</gene>
<protein>
    <submittedName>
        <fullName evidence="3">Uncharacterized protein</fullName>
    </submittedName>
</protein>
<feature type="compositionally biased region" description="Pro residues" evidence="1">
    <location>
        <begin position="135"/>
        <end position="194"/>
    </location>
</feature>
<proteinExistence type="predicted"/>
<name>A0ABP8C933_9ACTN</name>
<keyword evidence="2" id="KW-1133">Transmembrane helix</keyword>
<sequence>MRAKFYGVLGILVGIILFFAGVVTSGDDEVKCGSQTMSPGDICKTTSDGSSVERSYDEQKSQNGRESIIMMIVGPVVGLGGLVLLLGSSGSRRRHRAHRVAYPPAAHGAPPPPGHYGPPPAPHAAAPHAAHVHPPAAPAYPPAQPGYPPAQPAYPPAAQPGYPPVPPPAQPGYPPPAQPYPPQPPPGGYPPYRG</sequence>
<organism evidence="3 4">
    <name type="scientific">Actinomadura meridiana</name>
    <dbReference type="NCBI Taxonomy" id="559626"/>
    <lineage>
        <taxon>Bacteria</taxon>
        <taxon>Bacillati</taxon>
        <taxon>Actinomycetota</taxon>
        <taxon>Actinomycetes</taxon>
        <taxon>Streptosporangiales</taxon>
        <taxon>Thermomonosporaceae</taxon>
        <taxon>Actinomadura</taxon>
    </lineage>
</organism>
<keyword evidence="2" id="KW-0812">Transmembrane</keyword>
<evidence type="ECO:0000313" key="4">
    <source>
        <dbReference type="Proteomes" id="UP001501710"/>
    </source>
</evidence>
<feature type="transmembrane region" description="Helical" evidence="2">
    <location>
        <begin position="68"/>
        <end position="86"/>
    </location>
</feature>
<keyword evidence="2" id="KW-0472">Membrane</keyword>
<keyword evidence="4" id="KW-1185">Reference proteome</keyword>
<feature type="region of interest" description="Disordered" evidence="1">
    <location>
        <begin position="37"/>
        <end position="61"/>
    </location>
</feature>
<dbReference type="RefSeq" id="WP_344899527.1">
    <property type="nucleotide sequence ID" value="NZ_BAABAS010000015.1"/>
</dbReference>
<feature type="region of interest" description="Disordered" evidence="1">
    <location>
        <begin position="103"/>
        <end position="194"/>
    </location>
</feature>
<evidence type="ECO:0000313" key="3">
    <source>
        <dbReference type="EMBL" id="GAA4235829.1"/>
    </source>
</evidence>
<evidence type="ECO:0000256" key="1">
    <source>
        <dbReference type="SAM" id="MobiDB-lite"/>
    </source>
</evidence>
<evidence type="ECO:0000256" key="2">
    <source>
        <dbReference type="SAM" id="Phobius"/>
    </source>
</evidence>
<feature type="compositionally biased region" description="Polar residues" evidence="1">
    <location>
        <begin position="37"/>
        <end position="53"/>
    </location>
</feature>
<accession>A0ABP8C933</accession>
<feature type="compositionally biased region" description="Pro residues" evidence="1">
    <location>
        <begin position="109"/>
        <end position="122"/>
    </location>
</feature>